<protein>
    <recommendedName>
        <fullName evidence="3">SCP domain-containing protein</fullName>
    </recommendedName>
</protein>
<accession>A0A016RZN9</accession>
<dbReference type="STRING" id="53326.A0A016RZN9"/>
<evidence type="ECO:0000313" key="2">
    <source>
        <dbReference type="Proteomes" id="UP000024635"/>
    </source>
</evidence>
<comment type="caution">
    <text evidence="1">The sequence shown here is derived from an EMBL/GenBank/DDBJ whole genome shotgun (WGS) entry which is preliminary data.</text>
</comment>
<name>A0A016RZN9_9BILA</name>
<dbReference type="SUPFAM" id="SSF55797">
    <property type="entry name" value="PR-1-like"/>
    <property type="match status" value="1"/>
</dbReference>
<sequence length="105" mass="11700">MARIWEFRIASTSFLEGHPLSMDLIRVPDSTIFTEQVIRLIVALLLCNAASCRAAFSCSNSGLSDEIREVFLSYHNDARLRVALGTEPNKVGTLNPAKNMYKLVI</sequence>
<dbReference type="EMBL" id="JARK01001664">
    <property type="protein sequence ID" value="EYB83833.1"/>
    <property type="molecule type" value="Genomic_DNA"/>
</dbReference>
<dbReference type="OrthoDB" id="5868581at2759"/>
<dbReference type="Proteomes" id="UP000024635">
    <property type="component" value="Unassembled WGS sequence"/>
</dbReference>
<dbReference type="Gene3D" id="3.40.33.10">
    <property type="entry name" value="CAP"/>
    <property type="match status" value="1"/>
</dbReference>
<reference evidence="2" key="1">
    <citation type="journal article" date="2015" name="Nat. Genet.">
        <title>The genome and transcriptome of the zoonotic hookworm Ancylostoma ceylanicum identify infection-specific gene families.</title>
        <authorList>
            <person name="Schwarz E.M."/>
            <person name="Hu Y."/>
            <person name="Antoshechkin I."/>
            <person name="Miller M.M."/>
            <person name="Sternberg P.W."/>
            <person name="Aroian R.V."/>
        </authorList>
    </citation>
    <scope>NUCLEOTIDE SEQUENCE</scope>
    <source>
        <strain evidence="2">HY135</strain>
    </source>
</reference>
<dbReference type="AlphaFoldDB" id="A0A016RZN9"/>
<evidence type="ECO:0008006" key="3">
    <source>
        <dbReference type="Google" id="ProtNLM"/>
    </source>
</evidence>
<dbReference type="InterPro" id="IPR035940">
    <property type="entry name" value="CAP_sf"/>
</dbReference>
<proteinExistence type="predicted"/>
<gene>
    <name evidence="1" type="primary">Acey_s0328.g2636</name>
    <name evidence="1" type="ORF">Y032_0328g2636</name>
</gene>
<evidence type="ECO:0000313" key="1">
    <source>
        <dbReference type="EMBL" id="EYB83833.1"/>
    </source>
</evidence>
<organism evidence="1 2">
    <name type="scientific">Ancylostoma ceylanicum</name>
    <dbReference type="NCBI Taxonomy" id="53326"/>
    <lineage>
        <taxon>Eukaryota</taxon>
        <taxon>Metazoa</taxon>
        <taxon>Ecdysozoa</taxon>
        <taxon>Nematoda</taxon>
        <taxon>Chromadorea</taxon>
        <taxon>Rhabditida</taxon>
        <taxon>Rhabditina</taxon>
        <taxon>Rhabditomorpha</taxon>
        <taxon>Strongyloidea</taxon>
        <taxon>Ancylostomatidae</taxon>
        <taxon>Ancylostomatinae</taxon>
        <taxon>Ancylostoma</taxon>
    </lineage>
</organism>
<keyword evidence="2" id="KW-1185">Reference proteome</keyword>